<evidence type="ECO:0000256" key="9">
    <source>
        <dbReference type="ARBA" id="ARBA00023125"/>
    </source>
</evidence>
<proteinExistence type="inferred from homology"/>
<evidence type="ECO:0000313" key="14">
    <source>
        <dbReference type="Proteomes" id="UP000027493"/>
    </source>
</evidence>
<dbReference type="InterPro" id="IPR002298">
    <property type="entry name" value="DNA_polymerase_A"/>
</dbReference>
<keyword evidence="8" id="KW-1194">Viral DNA replication</keyword>
<evidence type="ECO:0000256" key="2">
    <source>
        <dbReference type="ARBA" id="ARBA00012417"/>
    </source>
</evidence>
<evidence type="ECO:0000256" key="10">
    <source>
        <dbReference type="ARBA" id="ARBA00049244"/>
    </source>
</evidence>
<dbReference type="Gene3D" id="3.30.70.370">
    <property type="match status" value="1"/>
</dbReference>
<keyword evidence="9" id="KW-0238">DNA-binding</keyword>
<keyword evidence="4" id="KW-0808">Transferase</keyword>
<evidence type="ECO:0000259" key="12">
    <source>
        <dbReference type="SMART" id="SM00482"/>
    </source>
</evidence>
<dbReference type="GO" id="GO:0039693">
    <property type="term" value="P:viral DNA genome replication"/>
    <property type="evidence" value="ECO:0007669"/>
    <property type="project" value="UniProtKB-KW"/>
</dbReference>
<evidence type="ECO:0000256" key="8">
    <source>
        <dbReference type="ARBA" id="ARBA00023109"/>
    </source>
</evidence>
<dbReference type="EMBL" id="AB920995">
    <property type="protein sequence ID" value="BAP15824.1"/>
    <property type="molecule type" value="Genomic_DNA"/>
</dbReference>
<keyword evidence="6" id="KW-0235">DNA replication</keyword>
<dbReference type="PANTHER" id="PTHR10133">
    <property type="entry name" value="DNA POLYMERASE I"/>
    <property type="match status" value="1"/>
</dbReference>
<dbReference type="GO" id="GO:0003887">
    <property type="term" value="F:DNA-directed DNA polymerase activity"/>
    <property type="evidence" value="ECO:0007669"/>
    <property type="project" value="UniProtKB-KW"/>
</dbReference>
<dbReference type="InterPro" id="IPR019760">
    <property type="entry name" value="DNA-dir_DNA_pol_A_CS"/>
</dbReference>
<evidence type="ECO:0000256" key="6">
    <source>
        <dbReference type="ARBA" id="ARBA00022705"/>
    </source>
</evidence>
<dbReference type="SUPFAM" id="SSF56672">
    <property type="entry name" value="DNA/RNA polymerases"/>
    <property type="match status" value="1"/>
</dbReference>
<organism evidence="13 14">
    <name type="scientific">Ralstonia phage RSJ2</name>
    <dbReference type="NCBI Taxonomy" id="1481785"/>
    <lineage>
        <taxon>Viruses</taxon>
        <taxon>Duplodnaviria</taxon>
        <taxon>Heunggongvirae</taxon>
        <taxon>Uroviricota</taxon>
        <taxon>Caudoviricetes</taxon>
        <taxon>Autographivirales</taxon>
        <taxon>Autonotataviridae</taxon>
        <taxon>Risjevirus</taxon>
        <taxon>Risjevirus RSJ2</taxon>
    </lineage>
</organism>
<accession>A0A068Q7T8</accession>
<protein>
    <recommendedName>
        <fullName evidence="3">DNA polymerase</fullName>
        <ecNumber evidence="2">2.7.7.7</ecNumber>
    </recommendedName>
</protein>
<reference evidence="13 14" key="1">
    <citation type="submission" date="2014-03" db="EMBL/GenBank/DDBJ databases">
        <title>Isolation and characterization of bacteriophages infecting R. solanacearum from Thailand.</title>
        <authorList>
            <person name="Narulita E."/>
            <person name="Kawasaki T."/>
            <person name="Fujie M."/>
            <person name="Yamada T."/>
        </authorList>
    </citation>
    <scope>NUCLEOTIDE SEQUENCE [LARGE SCALE GENOMIC DNA]</scope>
</reference>
<evidence type="ECO:0000256" key="11">
    <source>
        <dbReference type="SAM" id="MobiDB-lite"/>
    </source>
</evidence>
<dbReference type="InterPro" id="IPR001098">
    <property type="entry name" value="DNA-dir_DNA_pol_A_palm_dom"/>
</dbReference>
<dbReference type="EC" id="2.7.7.7" evidence="2"/>
<dbReference type="GeneID" id="26642939"/>
<keyword evidence="14" id="KW-1185">Reference proteome</keyword>
<dbReference type="OrthoDB" id="308at10239"/>
<keyword evidence="5" id="KW-0548">Nucleotidyltransferase</keyword>
<feature type="domain" description="DNA-directed DNA polymerase family A palm" evidence="12">
    <location>
        <begin position="458"/>
        <end position="714"/>
    </location>
</feature>
<comment type="catalytic activity">
    <reaction evidence="10">
        <text>DNA(n) + a 2'-deoxyribonucleoside 5'-triphosphate = DNA(n+1) + diphosphate</text>
        <dbReference type="Rhea" id="RHEA:22508"/>
        <dbReference type="Rhea" id="RHEA-COMP:17339"/>
        <dbReference type="Rhea" id="RHEA-COMP:17340"/>
        <dbReference type="ChEBI" id="CHEBI:33019"/>
        <dbReference type="ChEBI" id="CHEBI:61560"/>
        <dbReference type="ChEBI" id="CHEBI:173112"/>
        <dbReference type="EC" id="2.7.7.7"/>
    </reaction>
</comment>
<dbReference type="Gene3D" id="1.10.150.20">
    <property type="entry name" value="5' to 3' exonuclease, C-terminal subdomain"/>
    <property type="match status" value="1"/>
</dbReference>
<evidence type="ECO:0000313" key="13">
    <source>
        <dbReference type="EMBL" id="BAP15824.1"/>
    </source>
</evidence>
<evidence type="ECO:0000256" key="3">
    <source>
        <dbReference type="ARBA" id="ARBA00015749"/>
    </source>
</evidence>
<dbReference type="SMART" id="SM00482">
    <property type="entry name" value="POLAc"/>
    <property type="match status" value="1"/>
</dbReference>
<evidence type="ECO:0000256" key="4">
    <source>
        <dbReference type="ARBA" id="ARBA00022679"/>
    </source>
</evidence>
<name>A0A068Q7T8_9CAUD</name>
<dbReference type="GO" id="GO:0006302">
    <property type="term" value="P:double-strand break repair"/>
    <property type="evidence" value="ECO:0007669"/>
    <property type="project" value="TreeGrafter"/>
</dbReference>
<feature type="region of interest" description="Disordered" evidence="11">
    <location>
        <begin position="599"/>
        <end position="624"/>
    </location>
</feature>
<dbReference type="Proteomes" id="UP000027493">
    <property type="component" value="Segment"/>
</dbReference>
<dbReference type="PRINTS" id="PR00868">
    <property type="entry name" value="DNAPOLI"/>
</dbReference>
<dbReference type="KEGG" id="vg:26642939"/>
<dbReference type="GO" id="GO:0003677">
    <property type="term" value="F:DNA binding"/>
    <property type="evidence" value="ECO:0007669"/>
    <property type="project" value="UniProtKB-KW"/>
</dbReference>
<dbReference type="Pfam" id="PF00476">
    <property type="entry name" value="DNA_pol_A"/>
    <property type="match status" value="1"/>
</dbReference>
<evidence type="ECO:0000256" key="7">
    <source>
        <dbReference type="ARBA" id="ARBA00022932"/>
    </source>
</evidence>
<dbReference type="RefSeq" id="YP_009216556.1">
    <property type="nucleotide sequence ID" value="NC_028988.1"/>
</dbReference>
<evidence type="ECO:0000256" key="1">
    <source>
        <dbReference type="ARBA" id="ARBA00007705"/>
    </source>
</evidence>
<dbReference type="PROSITE" id="PS00447">
    <property type="entry name" value="DNA_POLYMERASE_A"/>
    <property type="match status" value="1"/>
</dbReference>
<comment type="similarity">
    <text evidence="1">Belongs to the DNA polymerase type-A family.</text>
</comment>
<dbReference type="InterPro" id="IPR043502">
    <property type="entry name" value="DNA/RNA_pol_sf"/>
</dbReference>
<evidence type="ECO:0000256" key="5">
    <source>
        <dbReference type="ARBA" id="ARBA00022695"/>
    </source>
</evidence>
<dbReference type="GO" id="GO:0006261">
    <property type="term" value="P:DNA-templated DNA replication"/>
    <property type="evidence" value="ECO:0007669"/>
    <property type="project" value="InterPro"/>
</dbReference>
<dbReference type="PANTHER" id="PTHR10133:SF27">
    <property type="entry name" value="DNA POLYMERASE NU"/>
    <property type="match status" value="1"/>
</dbReference>
<keyword evidence="7" id="KW-0239">DNA-directed DNA polymerase</keyword>
<sequence>MTFATFDLETTTAAYMKRKASPFWPGNWIVAAGYAMGDGPVEGMYFAKDEKKPFDWFTRLLKGTKILAGQNIKFDLLYALREPQNLEAWMQWVADGGNVWDCQLAEYLLRGMEPSSHMLSMDEMAPAYGGNVKIDEVKALWEAGVDTPDIDPELLMSYLCGNGKDEGDIGNTRLIFKGQLAKARERGQLKSILLNMGSLIATVEMERNGMFVNKAKGLEQAVQLRATLEILLTELRNYLPDELPFDFNWRNRYHLSPLVFGGKVKYQKRVHVLSDDGELTYFQKEEVHAVLSDGTTIRVDDLDPLVHEPVRFAGGKNKGEVKTKRVKVPDVERGPKMRWEDCYHEFPGYTEPKDAWKSSTEGLWSVSADVIEELGNRNLPFLKTLAKVQEVGKDLSTYYITTDENGVEKGMLTLVGIDSIIHHSINHTSTVTARFSSANPNLQNVSKGSIDSEGNVTGSLIKTVFESRFGADGVIVQSDFTALEVYVQANLTACINLIEDLRAGVDMHCMRVSQKEGISYEEALRRCTDDKNPDQDEYKVWKKKRTEAKVFSFQRAYGAGAQKISDSTGMALEDVEALIVAENARYPEIEAYNKAKEERVMKSRRPTGRVEPHPERPGLMVQLGKGWSTTPDGKVYSYRESPSPLWAIKQGKSPASFSPTELKNYEVQGMGGEWAKAAMWLAVREFYRNKNWGGKALLVNQVHDALYADMHKEVHHDAAATLHACMLAASDFMEWWFGWEVQVPVPSVTAYGSSMFEEIIYGEDNVELADAYRIDIRNRYMSGYTPSYTTH</sequence>